<feature type="signal peptide" evidence="1">
    <location>
        <begin position="1"/>
        <end position="24"/>
    </location>
</feature>
<dbReference type="Proteomes" id="UP000663281">
    <property type="component" value="Chromosome"/>
</dbReference>
<keyword evidence="1" id="KW-0732">Signal</keyword>
<dbReference type="KEGG" id="scyp:JYB88_02865"/>
<protein>
    <recommendedName>
        <fullName evidence="4">Lipoprotein</fullName>
    </recommendedName>
</protein>
<keyword evidence="3" id="KW-1185">Reference proteome</keyword>
<sequence>MNMSAYMAGTLLIGVAGLSASAMAEDEKMGAMMDPQMKQQMLDDALSAAPPTLRDKVTVLDWDKNVLQQGSVDYTCFPTPAQMTGKSPMCMDGPWMEWAHAWMNKQPFEAKSIGISYMLAGDGGASNTDPYAEMQTPDNQWIDEGPHLMIITPDKALLDSLPTDPYYGGPYVMWKGTPYAHIMVPVGARK</sequence>
<evidence type="ECO:0000256" key="1">
    <source>
        <dbReference type="SAM" id="SignalP"/>
    </source>
</evidence>
<organism evidence="2 3">
    <name type="scientific">Shewanella cyperi</name>
    <dbReference type="NCBI Taxonomy" id="2814292"/>
    <lineage>
        <taxon>Bacteria</taxon>
        <taxon>Pseudomonadati</taxon>
        <taxon>Pseudomonadota</taxon>
        <taxon>Gammaproteobacteria</taxon>
        <taxon>Alteromonadales</taxon>
        <taxon>Shewanellaceae</taxon>
        <taxon>Shewanella</taxon>
    </lineage>
</organism>
<proteinExistence type="predicted"/>
<reference evidence="2 3" key="1">
    <citation type="submission" date="2021-03" db="EMBL/GenBank/DDBJ databases">
        <title>Novel species identification of genus Shewanella.</title>
        <authorList>
            <person name="Liu G."/>
            <person name="Zhang Q."/>
        </authorList>
    </citation>
    <scope>NUCLEOTIDE SEQUENCE [LARGE SCALE GENOMIC DNA]</scope>
    <source>
        <strain evidence="2 3">FJAT-53726</strain>
    </source>
</reference>
<evidence type="ECO:0000313" key="2">
    <source>
        <dbReference type="EMBL" id="QSX30622.1"/>
    </source>
</evidence>
<dbReference type="RefSeq" id="WP_207321958.1">
    <property type="nucleotide sequence ID" value="NZ_CP071501.1"/>
</dbReference>
<name>A0A974XLJ1_9GAMM</name>
<accession>A0A974XLJ1</accession>
<gene>
    <name evidence="2" type="ORF">JYB88_02865</name>
</gene>
<evidence type="ECO:0000313" key="3">
    <source>
        <dbReference type="Proteomes" id="UP000663281"/>
    </source>
</evidence>
<dbReference type="AlphaFoldDB" id="A0A974XLJ1"/>
<dbReference type="EMBL" id="CP071504">
    <property type="protein sequence ID" value="QSX30622.1"/>
    <property type="molecule type" value="Genomic_DNA"/>
</dbReference>
<feature type="chain" id="PRO_5037616640" description="Lipoprotein" evidence="1">
    <location>
        <begin position="25"/>
        <end position="190"/>
    </location>
</feature>
<evidence type="ECO:0008006" key="4">
    <source>
        <dbReference type="Google" id="ProtNLM"/>
    </source>
</evidence>